<dbReference type="Proteomes" id="UP001153076">
    <property type="component" value="Unassembled WGS sequence"/>
</dbReference>
<dbReference type="EMBL" id="JAKOGI010001053">
    <property type="protein sequence ID" value="KAJ8428088.1"/>
    <property type="molecule type" value="Genomic_DNA"/>
</dbReference>
<accession>A0A9Q1JNZ0</accession>
<sequence length="195" mass="21020">MPILYDGARLNLEAYVHVEIFIMVGNQIWVNHHGYALFPLPNTPHTTITNEANWSYNNDIDGEGGGEDADHGPHPRDKGIMLEDSGAPGPQPQLLHAGATHGEMYAAECDEKDDQTRGVTKKEKSTMHVTLQPLSKMGEKNTQQPLISIGSETSNGKDQGSSNEKDQGSGKDKGKSAAIIKPAILLSANNALSHT</sequence>
<feature type="compositionally biased region" description="Basic and acidic residues" evidence="1">
    <location>
        <begin position="114"/>
        <end position="126"/>
    </location>
</feature>
<feature type="compositionally biased region" description="Polar residues" evidence="1">
    <location>
        <begin position="140"/>
        <end position="162"/>
    </location>
</feature>
<dbReference type="AlphaFoldDB" id="A0A9Q1JNZ0"/>
<feature type="compositionally biased region" description="Basic and acidic residues" evidence="1">
    <location>
        <begin position="163"/>
        <end position="175"/>
    </location>
</feature>
<proteinExistence type="predicted"/>
<feature type="region of interest" description="Disordered" evidence="1">
    <location>
        <begin position="56"/>
        <end position="96"/>
    </location>
</feature>
<protein>
    <submittedName>
        <fullName evidence="2">Uncharacterized protein</fullName>
    </submittedName>
</protein>
<reference evidence="2" key="1">
    <citation type="submission" date="2022-04" db="EMBL/GenBank/DDBJ databases">
        <title>Carnegiea gigantea Genome sequencing and assembly v2.</title>
        <authorList>
            <person name="Copetti D."/>
            <person name="Sanderson M.J."/>
            <person name="Burquez A."/>
            <person name="Wojciechowski M.F."/>
        </authorList>
    </citation>
    <scope>NUCLEOTIDE SEQUENCE</scope>
    <source>
        <strain evidence="2">SGP5-SGP5p</strain>
        <tissue evidence="2">Aerial part</tissue>
    </source>
</reference>
<keyword evidence="3" id="KW-1185">Reference proteome</keyword>
<evidence type="ECO:0000313" key="3">
    <source>
        <dbReference type="Proteomes" id="UP001153076"/>
    </source>
</evidence>
<comment type="caution">
    <text evidence="2">The sequence shown here is derived from an EMBL/GenBank/DDBJ whole genome shotgun (WGS) entry which is preliminary data.</text>
</comment>
<feature type="compositionally biased region" description="Basic and acidic residues" evidence="1">
    <location>
        <begin position="68"/>
        <end position="81"/>
    </location>
</feature>
<name>A0A9Q1JNZ0_9CARY</name>
<evidence type="ECO:0000313" key="2">
    <source>
        <dbReference type="EMBL" id="KAJ8428088.1"/>
    </source>
</evidence>
<feature type="region of interest" description="Disordered" evidence="1">
    <location>
        <begin position="109"/>
        <end position="195"/>
    </location>
</feature>
<evidence type="ECO:0000256" key="1">
    <source>
        <dbReference type="SAM" id="MobiDB-lite"/>
    </source>
</evidence>
<gene>
    <name evidence="2" type="ORF">Cgig2_024800</name>
</gene>
<organism evidence="2 3">
    <name type="scientific">Carnegiea gigantea</name>
    <dbReference type="NCBI Taxonomy" id="171969"/>
    <lineage>
        <taxon>Eukaryota</taxon>
        <taxon>Viridiplantae</taxon>
        <taxon>Streptophyta</taxon>
        <taxon>Embryophyta</taxon>
        <taxon>Tracheophyta</taxon>
        <taxon>Spermatophyta</taxon>
        <taxon>Magnoliopsida</taxon>
        <taxon>eudicotyledons</taxon>
        <taxon>Gunneridae</taxon>
        <taxon>Pentapetalae</taxon>
        <taxon>Caryophyllales</taxon>
        <taxon>Cactineae</taxon>
        <taxon>Cactaceae</taxon>
        <taxon>Cactoideae</taxon>
        <taxon>Echinocereeae</taxon>
        <taxon>Carnegiea</taxon>
    </lineage>
</organism>